<proteinExistence type="predicted"/>
<evidence type="ECO:0000256" key="1">
    <source>
        <dbReference type="SAM" id="MobiDB-lite"/>
    </source>
</evidence>
<comment type="caution">
    <text evidence="3">The sequence shown here is derived from an EMBL/GenBank/DDBJ whole genome shotgun (WGS) entry which is preliminary data.</text>
</comment>
<feature type="region of interest" description="Disordered" evidence="1">
    <location>
        <begin position="193"/>
        <end position="246"/>
    </location>
</feature>
<feature type="region of interest" description="Disordered" evidence="1">
    <location>
        <begin position="119"/>
        <end position="168"/>
    </location>
</feature>
<reference evidence="3" key="2">
    <citation type="submission" date="2021-08" db="EMBL/GenBank/DDBJ databases">
        <authorList>
            <person name="Tani A."/>
            <person name="Ola A."/>
            <person name="Ogura Y."/>
            <person name="Katsura K."/>
            <person name="Hayashi T."/>
        </authorList>
    </citation>
    <scope>NUCLEOTIDE SEQUENCE</scope>
    <source>
        <strain evidence="3">KCTC 52305</strain>
    </source>
</reference>
<keyword evidence="4" id="KW-1185">Reference proteome</keyword>
<dbReference type="InterPro" id="IPR000253">
    <property type="entry name" value="FHA_dom"/>
</dbReference>
<protein>
    <recommendedName>
        <fullName evidence="2">FHA domain-containing protein</fullName>
    </recommendedName>
</protein>
<dbReference type="Proteomes" id="UP001055167">
    <property type="component" value="Unassembled WGS sequence"/>
</dbReference>
<dbReference type="EMBL" id="BPQH01000009">
    <property type="protein sequence ID" value="GJD50492.1"/>
    <property type="molecule type" value="Genomic_DNA"/>
</dbReference>
<name>A0ABQ4QZ97_9HYPH</name>
<dbReference type="PROSITE" id="PS50006">
    <property type="entry name" value="FHA_DOMAIN"/>
    <property type="match status" value="1"/>
</dbReference>
<evidence type="ECO:0000313" key="4">
    <source>
        <dbReference type="Proteomes" id="UP001055167"/>
    </source>
</evidence>
<sequence>MIPTLRLTVTEPDDIPAHDRVRAVTGTPLRIGRDGDNDWILADPARRMSRHHCTIDFQGGVYVVIDTSANGVFHNDASQPLGRGNSRILSHGDVLRFAGVTLAITLIEDRDARDAFSAVLPPRRENPPLLPGGPSPDPLDNLLARPPAHWGADPLDDTALPEAPEAGLPFGAGPFSSLSLATSAIDGRAMSWTQESRAAPAPASTAWSRLGLGDRSEPEHQAFASSLPGQTVIPEDWDLDAPPEPRPVVAAASEPETDSASVIPPDWSDEALEPPRPVTARLAPPGPVHGDEALLLALVTALARIERALLGPDVGLMQGPAETVLHRLRATELGLANRAIVLIAERAAERIDALSQRPAPAAFPSHDQTSGQQAAGARALSLPGDEE</sequence>
<feature type="compositionally biased region" description="Pro residues" evidence="1">
    <location>
        <begin position="128"/>
        <end position="137"/>
    </location>
</feature>
<feature type="region of interest" description="Disordered" evidence="1">
    <location>
        <begin position="355"/>
        <end position="387"/>
    </location>
</feature>
<dbReference type="RefSeq" id="WP_162501402.1">
    <property type="nucleotide sequence ID" value="NZ_BPQH01000009.1"/>
</dbReference>
<feature type="domain" description="FHA" evidence="2">
    <location>
        <begin position="29"/>
        <end position="79"/>
    </location>
</feature>
<accession>A0ABQ4QZ97</accession>
<dbReference type="SUPFAM" id="SSF49879">
    <property type="entry name" value="SMAD/FHA domain"/>
    <property type="match status" value="1"/>
</dbReference>
<dbReference type="SMART" id="SM00240">
    <property type="entry name" value="FHA"/>
    <property type="match status" value="1"/>
</dbReference>
<reference evidence="3" key="1">
    <citation type="journal article" date="2021" name="Front. Microbiol.">
        <title>Comprehensive Comparative Genomics and Phenotyping of Methylobacterium Species.</title>
        <authorList>
            <person name="Alessa O."/>
            <person name="Ogura Y."/>
            <person name="Fujitani Y."/>
            <person name="Takami H."/>
            <person name="Hayashi T."/>
            <person name="Sahin N."/>
            <person name="Tani A."/>
        </authorList>
    </citation>
    <scope>NUCLEOTIDE SEQUENCE</scope>
    <source>
        <strain evidence="3">KCTC 52305</strain>
    </source>
</reference>
<gene>
    <name evidence="3" type="ORF">OPKNFCMD_3235</name>
</gene>
<dbReference type="Pfam" id="PF00498">
    <property type="entry name" value="FHA"/>
    <property type="match status" value="1"/>
</dbReference>
<evidence type="ECO:0000313" key="3">
    <source>
        <dbReference type="EMBL" id="GJD50492.1"/>
    </source>
</evidence>
<organism evidence="3 4">
    <name type="scientific">Methylobacterium crusticola</name>
    <dbReference type="NCBI Taxonomy" id="1697972"/>
    <lineage>
        <taxon>Bacteria</taxon>
        <taxon>Pseudomonadati</taxon>
        <taxon>Pseudomonadota</taxon>
        <taxon>Alphaproteobacteria</taxon>
        <taxon>Hyphomicrobiales</taxon>
        <taxon>Methylobacteriaceae</taxon>
        <taxon>Methylobacterium</taxon>
    </lineage>
</organism>
<evidence type="ECO:0000259" key="2">
    <source>
        <dbReference type="PROSITE" id="PS50006"/>
    </source>
</evidence>
<dbReference type="InterPro" id="IPR008984">
    <property type="entry name" value="SMAD_FHA_dom_sf"/>
</dbReference>
<feature type="region of interest" description="Disordered" evidence="1">
    <location>
        <begin position="252"/>
        <end position="271"/>
    </location>
</feature>
<dbReference type="CDD" id="cd00060">
    <property type="entry name" value="FHA"/>
    <property type="match status" value="1"/>
</dbReference>
<dbReference type="Gene3D" id="2.60.200.20">
    <property type="match status" value="1"/>
</dbReference>